<sequence length="217" mass="23907">MWRVFGRMGRGVHDGLMDEGVRLRRNTAKMLGRYLFPAVIGAGGWGAARHFAADPTSVFSNTGPFMYASGALFLGAVGALAALFWSFYIVVDEAGMTVRARGATTRLPWSSVEMLTAAKRGTDWGNPILEVRVAPGVRIRRRFGLGHEGRRAYGLLPLESFTVPPEQVVAILDKHSGGKVDAQDYLNYRAGKRAVAQWLTEQQRIRDRPDDETGEGR</sequence>
<gene>
    <name evidence="2" type="ORF">GA0074692_1066</name>
</gene>
<keyword evidence="1" id="KW-1133">Transmembrane helix</keyword>
<dbReference type="STRING" id="145854.GA0074692_1066"/>
<proteinExistence type="predicted"/>
<reference evidence="3" key="1">
    <citation type="submission" date="2016-06" db="EMBL/GenBank/DDBJ databases">
        <authorList>
            <person name="Varghese N."/>
            <person name="Submissions Spin"/>
        </authorList>
    </citation>
    <scope>NUCLEOTIDE SEQUENCE [LARGE SCALE GENOMIC DNA]</scope>
    <source>
        <strain evidence="3">DSM 43817</strain>
    </source>
</reference>
<feature type="transmembrane region" description="Helical" evidence="1">
    <location>
        <begin position="34"/>
        <end position="53"/>
    </location>
</feature>
<dbReference type="Proteomes" id="UP000198959">
    <property type="component" value="Unassembled WGS sequence"/>
</dbReference>
<protein>
    <submittedName>
        <fullName evidence="2">Uncharacterized protein</fullName>
    </submittedName>
</protein>
<evidence type="ECO:0000313" key="2">
    <source>
        <dbReference type="EMBL" id="SCL21045.1"/>
    </source>
</evidence>
<keyword evidence="3" id="KW-1185">Reference proteome</keyword>
<name>A0A1C6RV53_9ACTN</name>
<organism evidence="2 3">
    <name type="scientific">Micromonospora pallida</name>
    <dbReference type="NCBI Taxonomy" id="145854"/>
    <lineage>
        <taxon>Bacteria</taxon>
        <taxon>Bacillati</taxon>
        <taxon>Actinomycetota</taxon>
        <taxon>Actinomycetes</taxon>
        <taxon>Micromonosporales</taxon>
        <taxon>Micromonosporaceae</taxon>
        <taxon>Micromonospora</taxon>
    </lineage>
</organism>
<evidence type="ECO:0000256" key="1">
    <source>
        <dbReference type="SAM" id="Phobius"/>
    </source>
</evidence>
<keyword evidence="1" id="KW-0472">Membrane</keyword>
<evidence type="ECO:0000313" key="3">
    <source>
        <dbReference type="Proteomes" id="UP000198959"/>
    </source>
</evidence>
<feature type="transmembrane region" description="Helical" evidence="1">
    <location>
        <begin position="65"/>
        <end position="91"/>
    </location>
</feature>
<keyword evidence="1" id="KW-0812">Transmembrane</keyword>
<dbReference type="AlphaFoldDB" id="A0A1C6RV53"/>
<dbReference type="EMBL" id="FMHW01000002">
    <property type="protein sequence ID" value="SCL21045.1"/>
    <property type="molecule type" value="Genomic_DNA"/>
</dbReference>
<accession>A0A1C6RV53</accession>